<dbReference type="PANTHER" id="PTHR12934:SF11">
    <property type="entry name" value="LARGE RIBOSOMAL SUBUNIT PROTEIN UL15M"/>
    <property type="match status" value="1"/>
</dbReference>
<feature type="compositionally biased region" description="Basic residues" evidence="5">
    <location>
        <begin position="7"/>
        <end position="23"/>
    </location>
</feature>
<evidence type="ECO:0000313" key="8">
    <source>
        <dbReference type="Proteomes" id="UP000228775"/>
    </source>
</evidence>
<dbReference type="SUPFAM" id="SSF52080">
    <property type="entry name" value="Ribosomal proteins L15p and L18e"/>
    <property type="match status" value="1"/>
</dbReference>
<gene>
    <name evidence="4 7" type="primary">rplO</name>
    <name evidence="7" type="ORF">COS76_01380</name>
</gene>
<feature type="compositionally biased region" description="Polar residues" evidence="5">
    <location>
        <begin position="34"/>
        <end position="44"/>
    </location>
</feature>
<evidence type="ECO:0000256" key="3">
    <source>
        <dbReference type="ARBA" id="ARBA00023274"/>
    </source>
</evidence>
<comment type="caution">
    <text evidence="7">The sequence shown here is derived from an EMBL/GenBank/DDBJ whole genome shotgun (WGS) entry which is preliminary data.</text>
</comment>
<keyword evidence="4" id="KW-0694">RNA-binding</keyword>
<dbReference type="GO" id="GO:0019843">
    <property type="term" value="F:rRNA binding"/>
    <property type="evidence" value="ECO:0007669"/>
    <property type="project" value="UniProtKB-UniRule"/>
</dbReference>
<dbReference type="InterPro" id="IPR005749">
    <property type="entry name" value="Ribosomal_uL15_bac-type"/>
</dbReference>
<evidence type="ECO:0000313" key="7">
    <source>
        <dbReference type="EMBL" id="PIU75323.1"/>
    </source>
</evidence>
<dbReference type="GO" id="GO:0003735">
    <property type="term" value="F:structural constituent of ribosome"/>
    <property type="evidence" value="ECO:0007669"/>
    <property type="project" value="InterPro"/>
</dbReference>
<evidence type="ECO:0000256" key="5">
    <source>
        <dbReference type="SAM" id="MobiDB-lite"/>
    </source>
</evidence>
<dbReference type="AlphaFoldDB" id="A0A2M7AXQ1"/>
<sequence length="156" mass="17204">MQLHQIKPNHKKKTRKLVGRGGKHGTYSGRGMKGQNSRSGSSTRPGFEGGQTPFFRRLPKQRGATKVVDVNKAKKLGRYQIKPVVLNLSKINQFFQSGEIVSPRTLEQKGLIGKTGNKLPVVKILGDGKLAKKLVFEDCVFSKSAGKKISNKISNF</sequence>
<dbReference type="InterPro" id="IPR036227">
    <property type="entry name" value="Ribosomal_uL15/eL18_sf"/>
</dbReference>
<reference evidence="8" key="1">
    <citation type="submission" date="2017-09" db="EMBL/GenBank/DDBJ databases">
        <title>Depth-based differentiation of microbial function through sediment-hosted aquifers and enrichment of novel symbionts in the deep terrestrial subsurface.</title>
        <authorList>
            <person name="Probst A.J."/>
            <person name="Ladd B."/>
            <person name="Jarett J.K."/>
            <person name="Geller-Mcgrath D.E."/>
            <person name="Sieber C.M.K."/>
            <person name="Emerson J.B."/>
            <person name="Anantharaman K."/>
            <person name="Thomas B.C."/>
            <person name="Malmstrom R."/>
            <person name="Stieglmeier M."/>
            <person name="Klingl A."/>
            <person name="Woyke T."/>
            <person name="Ryan C.M."/>
            <person name="Banfield J.F."/>
        </authorList>
    </citation>
    <scope>NUCLEOTIDE SEQUENCE [LARGE SCALE GENOMIC DNA]</scope>
</reference>
<dbReference type="Gene3D" id="3.100.10.10">
    <property type="match status" value="1"/>
</dbReference>
<dbReference type="Proteomes" id="UP000228775">
    <property type="component" value="Unassembled WGS sequence"/>
</dbReference>
<evidence type="ECO:0000256" key="2">
    <source>
        <dbReference type="ARBA" id="ARBA00022980"/>
    </source>
</evidence>
<feature type="domain" description="Large ribosomal subunit protein uL15/eL18" evidence="6">
    <location>
        <begin position="85"/>
        <end position="150"/>
    </location>
</feature>
<comment type="similarity">
    <text evidence="1 4">Belongs to the universal ribosomal protein uL15 family.</text>
</comment>
<proteinExistence type="inferred from homology"/>
<dbReference type="GO" id="GO:0022625">
    <property type="term" value="C:cytosolic large ribosomal subunit"/>
    <property type="evidence" value="ECO:0007669"/>
    <property type="project" value="TreeGrafter"/>
</dbReference>
<dbReference type="GO" id="GO:0006412">
    <property type="term" value="P:translation"/>
    <property type="evidence" value="ECO:0007669"/>
    <property type="project" value="UniProtKB-UniRule"/>
</dbReference>
<dbReference type="HAMAP" id="MF_01341">
    <property type="entry name" value="Ribosomal_uL15"/>
    <property type="match status" value="1"/>
</dbReference>
<organism evidence="7 8">
    <name type="scientific">Candidatus Portnoybacteria bacterium CG06_land_8_20_14_3_00_39_12</name>
    <dbReference type="NCBI Taxonomy" id="1974809"/>
    <lineage>
        <taxon>Bacteria</taxon>
        <taxon>Candidatus Portnoyibacteriota</taxon>
    </lineage>
</organism>
<dbReference type="NCBIfam" id="TIGR01071">
    <property type="entry name" value="rplO_bact"/>
    <property type="match status" value="1"/>
</dbReference>
<comment type="subunit">
    <text evidence="4">Part of the 50S ribosomal subunit.</text>
</comment>
<dbReference type="Pfam" id="PF00828">
    <property type="entry name" value="Ribosomal_L27A"/>
    <property type="match status" value="1"/>
</dbReference>
<dbReference type="EMBL" id="PEVY01000028">
    <property type="protein sequence ID" value="PIU75323.1"/>
    <property type="molecule type" value="Genomic_DNA"/>
</dbReference>
<protein>
    <recommendedName>
        <fullName evidence="4">Large ribosomal subunit protein uL15</fullName>
    </recommendedName>
</protein>
<feature type="region of interest" description="Disordered" evidence="5">
    <location>
        <begin position="1"/>
        <end position="60"/>
    </location>
</feature>
<dbReference type="PANTHER" id="PTHR12934">
    <property type="entry name" value="50S RIBOSOMAL PROTEIN L15"/>
    <property type="match status" value="1"/>
</dbReference>
<dbReference type="InterPro" id="IPR030878">
    <property type="entry name" value="Ribosomal_uL15"/>
</dbReference>
<evidence type="ECO:0000259" key="6">
    <source>
        <dbReference type="Pfam" id="PF00828"/>
    </source>
</evidence>
<name>A0A2M7AXQ1_9BACT</name>
<comment type="function">
    <text evidence="4">Binds to the 23S rRNA.</text>
</comment>
<accession>A0A2M7AXQ1</accession>
<keyword evidence="2 4" id="KW-0689">Ribosomal protein</keyword>
<keyword evidence="4" id="KW-0699">rRNA-binding</keyword>
<dbReference type="InterPro" id="IPR021131">
    <property type="entry name" value="Ribosomal_uL15/eL18"/>
</dbReference>
<evidence type="ECO:0000256" key="4">
    <source>
        <dbReference type="HAMAP-Rule" id="MF_01341"/>
    </source>
</evidence>
<evidence type="ECO:0000256" key="1">
    <source>
        <dbReference type="ARBA" id="ARBA00007320"/>
    </source>
</evidence>
<keyword evidence="3 4" id="KW-0687">Ribonucleoprotein</keyword>